<keyword evidence="8" id="KW-1185">Reference proteome</keyword>
<dbReference type="EMBL" id="WBZC01000003">
    <property type="protein sequence ID" value="KAB3539096.1"/>
    <property type="molecule type" value="Genomic_DNA"/>
</dbReference>
<accession>A0A6I0FIM6</accession>
<evidence type="ECO:0000259" key="6">
    <source>
        <dbReference type="Pfam" id="PF14257"/>
    </source>
</evidence>
<dbReference type="AlphaFoldDB" id="A0A6I0FIM6"/>
<evidence type="ECO:0000313" key="7">
    <source>
        <dbReference type="EMBL" id="KAB3539096.1"/>
    </source>
</evidence>
<feature type="coiled-coil region" evidence="3">
    <location>
        <begin position="257"/>
        <end position="314"/>
    </location>
</feature>
<feature type="transmembrane region" description="Helical" evidence="4">
    <location>
        <begin position="90"/>
        <end position="111"/>
    </location>
</feature>
<dbReference type="Pfam" id="PF13490">
    <property type="entry name" value="zf-HC2"/>
    <property type="match status" value="1"/>
</dbReference>
<reference evidence="7 8" key="1">
    <citation type="submission" date="2019-10" db="EMBL/GenBank/DDBJ databases">
        <title>Alkaliphilus serpentinus sp. nov. and Alkaliphilus pronyensis sp. nov., two novel anaerobic alkaliphilic species isolated from the serpentinized-hosted hydrothermal field of the Prony Bay (New Caledonia).</title>
        <authorList>
            <person name="Postec A."/>
        </authorList>
    </citation>
    <scope>NUCLEOTIDE SEQUENCE [LARGE SCALE GENOMIC DNA]</scope>
    <source>
        <strain evidence="7 8">LacV</strain>
    </source>
</reference>
<protein>
    <recommendedName>
        <fullName evidence="2">Anti-sigma-W factor RsiW</fullName>
    </recommendedName>
</protein>
<evidence type="ECO:0000256" key="2">
    <source>
        <dbReference type="ARBA" id="ARBA00024438"/>
    </source>
</evidence>
<dbReference type="Gene3D" id="1.10.10.1320">
    <property type="entry name" value="Anti-sigma factor, zinc-finger domain"/>
    <property type="match status" value="1"/>
</dbReference>
<proteinExistence type="inferred from homology"/>
<dbReference type="InterPro" id="IPR025645">
    <property type="entry name" value="DUF4349"/>
</dbReference>
<gene>
    <name evidence="7" type="ORF">F8154_00950</name>
</gene>
<dbReference type="OrthoDB" id="9808253at2"/>
<evidence type="ECO:0000313" key="8">
    <source>
        <dbReference type="Proteomes" id="UP000432715"/>
    </source>
</evidence>
<feature type="domain" description="Putative zinc-finger" evidence="5">
    <location>
        <begin position="3"/>
        <end position="36"/>
    </location>
</feature>
<evidence type="ECO:0000256" key="1">
    <source>
        <dbReference type="ARBA" id="ARBA00024353"/>
    </source>
</evidence>
<dbReference type="RefSeq" id="WP_151859776.1">
    <property type="nucleotide sequence ID" value="NZ_WBZC01000003.1"/>
</dbReference>
<dbReference type="Pfam" id="PF14257">
    <property type="entry name" value="DUF4349"/>
    <property type="match status" value="1"/>
</dbReference>
<evidence type="ECO:0000259" key="5">
    <source>
        <dbReference type="Pfam" id="PF13490"/>
    </source>
</evidence>
<comment type="similarity">
    <text evidence="1">Belongs to the zinc-associated anti-sigma factor (ZAS) superfamily. Anti-sigma-W factor family.</text>
</comment>
<evidence type="ECO:0000256" key="4">
    <source>
        <dbReference type="SAM" id="Phobius"/>
    </source>
</evidence>
<organism evidence="7 8">
    <name type="scientific">Alkaliphilus pronyensis</name>
    <dbReference type="NCBI Taxonomy" id="1482732"/>
    <lineage>
        <taxon>Bacteria</taxon>
        <taxon>Bacillati</taxon>
        <taxon>Bacillota</taxon>
        <taxon>Clostridia</taxon>
        <taxon>Peptostreptococcales</taxon>
        <taxon>Natronincolaceae</taxon>
        <taxon>Alkaliphilus</taxon>
    </lineage>
</organism>
<evidence type="ECO:0000256" key="3">
    <source>
        <dbReference type="SAM" id="Coils"/>
    </source>
</evidence>
<keyword evidence="4" id="KW-1133">Transmembrane helix</keyword>
<feature type="transmembrane region" description="Helical" evidence="4">
    <location>
        <begin position="371"/>
        <end position="396"/>
    </location>
</feature>
<comment type="caution">
    <text evidence="7">The sequence shown here is derived from an EMBL/GenBank/DDBJ whole genome shotgun (WGS) entry which is preliminary data.</text>
</comment>
<keyword evidence="3" id="KW-0175">Coiled coil</keyword>
<dbReference type="InterPro" id="IPR041916">
    <property type="entry name" value="Anti_sigma_zinc_sf"/>
</dbReference>
<keyword evidence="4" id="KW-0472">Membrane</keyword>
<keyword evidence="4" id="KW-0812">Transmembrane</keyword>
<feature type="domain" description="DUF4349" evidence="6">
    <location>
        <begin position="172"/>
        <end position="392"/>
    </location>
</feature>
<dbReference type="Proteomes" id="UP000432715">
    <property type="component" value="Unassembled WGS sequence"/>
</dbReference>
<name>A0A6I0FIM6_9FIRM</name>
<sequence>MDCKSFDKFSSLYIDDVLSKEEAIEYENHLKHCEKCNAAHKNLKTIVTCVNQMQEIDLPSSFNNTLREKLRLQANKTEYSPKKKWLNLRLVKGIAAGVLVLLVTATTYSSFMPNQFRGKSMLMTDEAPTEANYAAESEQFIDDKVIINEDVAFNANDQMSTMATAENFSEFKLIHTGNIIIETTDFDRVYNSVLQLVNENNGYIQQSESFYRHLNKENPKDSLRYANITVRIPSGTFKGVFNEIESLDRVISRNTHTENITETYRDTETQVKNLEIQEERLQEILRKADKVEDLLKIENELSRIRLEINRYKGTLKSYDRLVEMSTIHLEINEVKPSILKIQTVDEGIWGKAKNNFIQSVNAIIMTGQKSFVSLFGLLPHLLIISALIVPLGWYLLKKYKKGR</sequence>
<dbReference type="InterPro" id="IPR027383">
    <property type="entry name" value="Znf_put"/>
</dbReference>